<dbReference type="EMBL" id="UFSB01000001">
    <property type="protein sequence ID" value="SUU35100.1"/>
    <property type="molecule type" value="Genomic_DNA"/>
</dbReference>
<dbReference type="GO" id="GO:0047617">
    <property type="term" value="F:fatty acyl-CoA hydrolase activity"/>
    <property type="evidence" value="ECO:0007669"/>
    <property type="project" value="TreeGrafter"/>
</dbReference>
<dbReference type="OrthoDB" id="9808429at2"/>
<dbReference type="Proteomes" id="UP000215738">
    <property type="component" value="Unassembled WGS sequence"/>
</dbReference>
<sequence>MNIFTYPIRVYYEDTDAGGVVYHARYLHFFERARTEYLRQLGFSQQMLLAEIQLAFVVKTMEIDYCYPARLDDLLLVETLVEKVKGVTIQFVQTLKRNETILCKSTVKVACVDLGKMKPVAIPAGIKAAFQTK</sequence>
<dbReference type="InParanoid" id="A0A263HDI1"/>
<dbReference type="NCBIfam" id="TIGR02799">
    <property type="entry name" value="thio_ybgC"/>
    <property type="match status" value="1"/>
</dbReference>
<dbReference type="InterPro" id="IPR008272">
    <property type="entry name" value="HB-CoA_thioesterase_AS"/>
</dbReference>
<protein>
    <submittedName>
        <fullName evidence="5">Pol-Pal system-associated acyl-CoA thioesterase</fullName>
        <ecNumber evidence="5">3.1.2.-</ecNumber>
    </submittedName>
    <submittedName>
        <fullName evidence="4">Tol-pal system-associated acyl-CoA thioesterase</fullName>
    </submittedName>
</protein>
<dbReference type="InterPro" id="IPR006683">
    <property type="entry name" value="Thioestr_dom"/>
</dbReference>
<evidence type="ECO:0000256" key="2">
    <source>
        <dbReference type="ARBA" id="ARBA00022801"/>
    </source>
</evidence>
<evidence type="ECO:0000259" key="3">
    <source>
        <dbReference type="Pfam" id="PF03061"/>
    </source>
</evidence>
<dbReference type="Gene3D" id="3.10.129.10">
    <property type="entry name" value="Hotdog Thioesterase"/>
    <property type="match status" value="1"/>
</dbReference>
<dbReference type="FunFam" id="3.10.129.10:FF:000004">
    <property type="entry name" value="Tol-pal system-associated acyl-CoA thioesterase"/>
    <property type="match status" value="1"/>
</dbReference>
<dbReference type="InterPro" id="IPR006684">
    <property type="entry name" value="YbgC/YbaW"/>
</dbReference>
<evidence type="ECO:0000256" key="1">
    <source>
        <dbReference type="ARBA" id="ARBA00005953"/>
    </source>
</evidence>
<dbReference type="FunCoup" id="A0A263HDI1">
    <property type="interactions" value="172"/>
</dbReference>
<reference evidence="4 6" key="1">
    <citation type="submission" date="2017-07" db="EMBL/GenBank/DDBJ databases">
        <title>Virulence factors identified in Actinobacillus seminis.</title>
        <authorList>
            <person name="Negrete-Abascal E."/>
            <person name="Vaca-Pacheco S."/>
            <person name="Montes-Garcia F."/>
            <person name="Leyto-Gil A.M."/>
            <person name="Fragoso-Garcia E."/>
            <person name="Carvente-Garcia R."/>
            <person name="Perez-Agueros S."/>
            <person name="Castelan-Sanchez H.G."/>
            <person name="Garcia-Molina A."/>
            <person name="Villamar T.E."/>
            <person name="Vazquez-Cruz C."/>
        </authorList>
    </citation>
    <scope>NUCLEOTIDE SEQUENCE [LARGE SCALE GENOMIC DNA]</scope>
    <source>
        <strain evidence="4 6">ATCC 15768</strain>
    </source>
</reference>
<evidence type="ECO:0000313" key="4">
    <source>
        <dbReference type="EMBL" id="OZN24737.1"/>
    </source>
</evidence>
<dbReference type="Proteomes" id="UP000254507">
    <property type="component" value="Unassembled WGS sequence"/>
</dbReference>
<evidence type="ECO:0000313" key="5">
    <source>
        <dbReference type="EMBL" id="SUU35100.1"/>
    </source>
</evidence>
<evidence type="ECO:0000313" key="7">
    <source>
        <dbReference type="Proteomes" id="UP000254507"/>
    </source>
</evidence>
<dbReference type="InterPro" id="IPR050563">
    <property type="entry name" value="4-hydroxybenzoyl-CoA_TE"/>
</dbReference>
<dbReference type="PIRSF" id="PIRSF003230">
    <property type="entry name" value="YbgC"/>
    <property type="match status" value="1"/>
</dbReference>
<dbReference type="EC" id="3.1.2.-" evidence="5"/>
<dbReference type="EMBL" id="NLFK01000006">
    <property type="protein sequence ID" value="OZN24737.1"/>
    <property type="molecule type" value="Genomic_DNA"/>
</dbReference>
<dbReference type="PROSITE" id="PS01328">
    <property type="entry name" value="4HBCOA_THIOESTERASE"/>
    <property type="match status" value="1"/>
</dbReference>
<gene>
    <name evidence="5" type="primary">ybgC</name>
    <name evidence="4" type="ORF">CFY87_07005</name>
    <name evidence="5" type="ORF">NCTC10851_00728</name>
</gene>
<dbReference type="InterPro" id="IPR029069">
    <property type="entry name" value="HotDog_dom_sf"/>
</dbReference>
<proteinExistence type="inferred from homology"/>
<keyword evidence="2 5" id="KW-0378">Hydrolase</keyword>
<reference evidence="5 7" key="2">
    <citation type="submission" date="2018-06" db="EMBL/GenBank/DDBJ databases">
        <authorList>
            <consortium name="Pathogen Informatics"/>
            <person name="Doyle S."/>
        </authorList>
    </citation>
    <scope>NUCLEOTIDE SEQUENCE [LARGE SCALE GENOMIC DNA]</scope>
    <source>
        <strain evidence="5 7">NCTC10851</strain>
    </source>
</reference>
<dbReference type="PANTHER" id="PTHR31793:SF37">
    <property type="entry name" value="ACYL-COA THIOESTER HYDROLASE YBGC"/>
    <property type="match status" value="1"/>
</dbReference>
<dbReference type="RefSeq" id="WP_094946513.1">
    <property type="nucleotide sequence ID" value="NZ_JBMHIA010000015.1"/>
</dbReference>
<comment type="similarity">
    <text evidence="1">Belongs to the 4-hydroxybenzoyl-CoA thioesterase family.</text>
</comment>
<dbReference type="CDD" id="cd00586">
    <property type="entry name" value="4HBT"/>
    <property type="match status" value="1"/>
</dbReference>
<organism evidence="5 7">
    <name type="scientific">Actinobacillus seminis</name>
    <dbReference type="NCBI Taxonomy" id="722"/>
    <lineage>
        <taxon>Bacteria</taxon>
        <taxon>Pseudomonadati</taxon>
        <taxon>Pseudomonadota</taxon>
        <taxon>Gammaproteobacteria</taxon>
        <taxon>Pasteurellales</taxon>
        <taxon>Pasteurellaceae</taxon>
        <taxon>Actinobacillus</taxon>
    </lineage>
</organism>
<dbReference type="AlphaFoldDB" id="A0A263HDI1"/>
<dbReference type="PANTHER" id="PTHR31793">
    <property type="entry name" value="4-HYDROXYBENZOYL-COA THIOESTERASE FAMILY MEMBER"/>
    <property type="match status" value="1"/>
</dbReference>
<name>A0A263HDI1_9PAST</name>
<keyword evidence="6" id="KW-1185">Reference proteome</keyword>
<dbReference type="InterPro" id="IPR014166">
    <property type="entry name" value="Tol-Pal_acyl-CoA_thioesterase"/>
</dbReference>
<dbReference type="NCBIfam" id="TIGR00051">
    <property type="entry name" value="YbgC/FadM family acyl-CoA thioesterase"/>
    <property type="match status" value="1"/>
</dbReference>
<dbReference type="SUPFAM" id="SSF54637">
    <property type="entry name" value="Thioesterase/thiol ester dehydrase-isomerase"/>
    <property type="match status" value="1"/>
</dbReference>
<evidence type="ECO:0000313" key="6">
    <source>
        <dbReference type="Proteomes" id="UP000215738"/>
    </source>
</evidence>
<feature type="domain" description="Thioesterase" evidence="3">
    <location>
        <begin position="18"/>
        <end position="103"/>
    </location>
</feature>
<accession>A0A263HDI1</accession>
<dbReference type="Pfam" id="PF03061">
    <property type="entry name" value="4HBT"/>
    <property type="match status" value="1"/>
</dbReference>